<evidence type="ECO:0000313" key="2">
    <source>
        <dbReference type="EMBL" id="TNN85769.1"/>
    </source>
</evidence>
<feature type="region of interest" description="Disordered" evidence="1">
    <location>
        <begin position="1"/>
        <end position="47"/>
    </location>
</feature>
<name>A0A4Z2J6F2_9TELE</name>
<reference evidence="2 3" key="1">
    <citation type="submission" date="2019-03" db="EMBL/GenBank/DDBJ databases">
        <title>First draft genome of Liparis tanakae, snailfish: a comprehensive survey of snailfish specific genes.</title>
        <authorList>
            <person name="Kim W."/>
            <person name="Song I."/>
            <person name="Jeong J.-H."/>
            <person name="Kim D."/>
            <person name="Kim S."/>
            <person name="Ryu S."/>
            <person name="Song J.Y."/>
            <person name="Lee S.K."/>
        </authorList>
    </citation>
    <scope>NUCLEOTIDE SEQUENCE [LARGE SCALE GENOMIC DNA]</scope>
    <source>
        <tissue evidence="2">Muscle</tissue>
    </source>
</reference>
<feature type="compositionally biased region" description="Low complexity" evidence="1">
    <location>
        <begin position="34"/>
        <end position="46"/>
    </location>
</feature>
<organism evidence="2 3">
    <name type="scientific">Liparis tanakae</name>
    <name type="common">Tanaka's snailfish</name>
    <dbReference type="NCBI Taxonomy" id="230148"/>
    <lineage>
        <taxon>Eukaryota</taxon>
        <taxon>Metazoa</taxon>
        <taxon>Chordata</taxon>
        <taxon>Craniata</taxon>
        <taxon>Vertebrata</taxon>
        <taxon>Euteleostomi</taxon>
        <taxon>Actinopterygii</taxon>
        <taxon>Neopterygii</taxon>
        <taxon>Teleostei</taxon>
        <taxon>Neoteleostei</taxon>
        <taxon>Acanthomorphata</taxon>
        <taxon>Eupercaria</taxon>
        <taxon>Perciformes</taxon>
        <taxon>Cottioidei</taxon>
        <taxon>Cottales</taxon>
        <taxon>Liparidae</taxon>
        <taxon>Liparis</taxon>
    </lineage>
</organism>
<dbReference type="Proteomes" id="UP000314294">
    <property type="component" value="Unassembled WGS sequence"/>
</dbReference>
<gene>
    <name evidence="2" type="ORF">EYF80_004016</name>
</gene>
<feature type="region of interest" description="Disordered" evidence="1">
    <location>
        <begin position="273"/>
        <end position="294"/>
    </location>
</feature>
<evidence type="ECO:0000313" key="3">
    <source>
        <dbReference type="Proteomes" id="UP000314294"/>
    </source>
</evidence>
<feature type="compositionally biased region" description="Basic and acidic residues" evidence="1">
    <location>
        <begin position="11"/>
        <end position="21"/>
    </location>
</feature>
<proteinExistence type="predicted"/>
<evidence type="ECO:0000256" key="1">
    <source>
        <dbReference type="SAM" id="MobiDB-lite"/>
    </source>
</evidence>
<feature type="compositionally biased region" description="Low complexity" evidence="1">
    <location>
        <begin position="273"/>
        <end position="287"/>
    </location>
</feature>
<sequence>MLLADGCSSVTRERRPTELRHRQPRQPTSPPASPATATAPAGSASPETLSPLLLMMDRCLGNHKVSGERPSSPEVSIPAAPRVVRAVRQDTAAASCSGNRANVLGRQGVLVAVIISVRLRGGTYMSLITYLLIFLVSLTPTPHPSTGLVAAGFSLTVERKLRPLTSRGWREGDKRRGMMEGSRVEGVGGASSLLLGNGSCSSVSHSNCGTGVWREEKEESGSQGRSTEAPLQNTGLKLAYIQAKLGLQSAVVGLEQRRTRVWGSWRGWLGLSSGPGNSGSRRGPRIPLKMDWHQ</sequence>
<keyword evidence="3" id="KW-1185">Reference proteome</keyword>
<comment type="caution">
    <text evidence="2">The sequence shown here is derived from an EMBL/GenBank/DDBJ whole genome shotgun (WGS) entry which is preliminary data.</text>
</comment>
<dbReference type="AlphaFoldDB" id="A0A4Z2J6F2"/>
<accession>A0A4Z2J6F2</accession>
<protein>
    <submittedName>
        <fullName evidence="2">Uncharacterized protein</fullName>
    </submittedName>
</protein>
<dbReference type="EMBL" id="SRLO01000019">
    <property type="protein sequence ID" value="TNN85769.1"/>
    <property type="molecule type" value="Genomic_DNA"/>
</dbReference>